<reference evidence="4" key="1">
    <citation type="journal article" date="2019" name="Int. J. Syst. Evol. Microbiol.">
        <title>The Global Catalogue of Microorganisms (GCM) 10K type strain sequencing project: providing services to taxonomists for standard genome sequencing and annotation.</title>
        <authorList>
            <consortium name="The Broad Institute Genomics Platform"/>
            <consortium name="The Broad Institute Genome Sequencing Center for Infectious Disease"/>
            <person name="Wu L."/>
            <person name="Ma J."/>
        </authorList>
    </citation>
    <scope>NUCLEOTIDE SEQUENCE [LARGE SCALE GENOMIC DNA]</scope>
    <source>
        <strain evidence="4">CECT 8472</strain>
    </source>
</reference>
<protein>
    <submittedName>
        <fullName evidence="3">AsmA family protein</fullName>
    </submittedName>
</protein>
<feature type="domain" description="AsmA" evidence="2">
    <location>
        <begin position="1"/>
        <end position="191"/>
    </location>
</feature>
<proteinExistence type="predicted"/>
<accession>A0ABV8UQV9</accession>
<dbReference type="EMBL" id="JBHSCW010000011">
    <property type="protein sequence ID" value="MFC4353112.1"/>
    <property type="molecule type" value="Genomic_DNA"/>
</dbReference>
<feature type="domain" description="AsmA" evidence="2">
    <location>
        <begin position="294"/>
        <end position="549"/>
    </location>
</feature>
<feature type="compositionally biased region" description="Acidic residues" evidence="1">
    <location>
        <begin position="676"/>
        <end position="690"/>
    </location>
</feature>
<dbReference type="RefSeq" id="WP_382423489.1">
    <property type="nucleotide sequence ID" value="NZ_JBHSCW010000011.1"/>
</dbReference>
<dbReference type="InterPro" id="IPR052894">
    <property type="entry name" value="AsmA-related"/>
</dbReference>
<dbReference type="Pfam" id="PF05170">
    <property type="entry name" value="AsmA"/>
    <property type="match status" value="2"/>
</dbReference>
<comment type="caution">
    <text evidence="3">The sequence shown here is derived from an EMBL/GenBank/DDBJ whole genome shotgun (WGS) entry which is preliminary data.</text>
</comment>
<feature type="region of interest" description="Disordered" evidence="1">
    <location>
        <begin position="631"/>
        <end position="699"/>
    </location>
</feature>
<evidence type="ECO:0000256" key="1">
    <source>
        <dbReference type="SAM" id="MobiDB-lite"/>
    </source>
</evidence>
<dbReference type="PANTHER" id="PTHR30441">
    <property type="entry name" value="DUF748 DOMAIN-CONTAINING PROTEIN"/>
    <property type="match status" value="1"/>
</dbReference>
<feature type="region of interest" description="Disordered" evidence="1">
    <location>
        <begin position="123"/>
        <end position="146"/>
    </location>
</feature>
<feature type="compositionally biased region" description="Low complexity" evidence="1">
    <location>
        <begin position="355"/>
        <end position="365"/>
    </location>
</feature>
<organism evidence="3 4">
    <name type="scientific">Fodinicurvata halophila</name>
    <dbReference type="NCBI Taxonomy" id="1419723"/>
    <lineage>
        <taxon>Bacteria</taxon>
        <taxon>Pseudomonadati</taxon>
        <taxon>Pseudomonadota</taxon>
        <taxon>Alphaproteobacteria</taxon>
        <taxon>Rhodospirillales</taxon>
        <taxon>Rhodovibrionaceae</taxon>
        <taxon>Fodinicurvata</taxon>
    </lineage>
</organism>
<evidence type="ECO:0000259" key="2">
    <source>
        <dbReference type="Pfam" id="PF05170"/>
    </source>
</evidence>
<feature type="region of interest" description="Disordered" evidence="1">
    <location>
        <begin position="340"/>
        <end position="368"/>
    </location>
</feature>
<gene>
    <name evidence="3" type="ORF">ACFOW6_16300</name>
</gene>
<evidence type="ECO:0000313" key="3">
    <source>
        <dbReference type="EMBL" id="MFC4353112.1"/>
    </source>
</evidence>
<dbReference type="PANTHER" id="PTHR30441:SF4">
    <property type="entry name" value="PROTEIN ASMA"/>
    <property type="match status" value="1"/>
</dbReference>
<name>A0ABV8UQV9_9PROT</name>
<keyword evidence="4" id="KW-1185">Reference proteome</keyword>
<dbReference type="InterPro" id="IPR007844">
    <property type="entry name" value="AsmA"/>
</dbReference>
<sequence length="699" mass="73304">MRKLKWVLLAVIVIPIALAVTAYAIISTYSFDEVKAIAREEVRKATGRELVIDGPLDVSLSLSPAVTISDVRFANAESGSRENMATLERFELKVELLPLINGDIEVQELVLVGADILLETDESGAPNWQFSPPEAASGEGTETTADQARETGRQQMPNLQSVSIEDSQVTYRNGETGESTTLTLASATITGSGDLLDLELDGDYREAPFSFAGSVGGLDRLTGGGDYPVKLEGQLANADIGLNGNIISMTTDPRLDLQVSLEGESLAAFSDVSGTELPDLGPYSFDGHLEGEMASLSLNGMTLEMGESDLSGDLNLDTSGQRPRITGEVQSTLLDLADFQAGSGGSEDENGEGNGSDSESSTDSDYVIPDTQLPLDALQMVDAQLQASVSTLRVQPDTEMSDVEITLALADGKLDITPVRAGFSGGELGGGLSVDSSSQPPRLAVDMTMEDFDFGRLLRERGLTEDVEGTADITLDLEGNGNSPRALASSLNGRSEIVGGEGVITNRLLAIVSTGLSEIMGPLLGDSEQTRLNCVVSRFDFQDGVATSRAQLIDTTTFSVAGGGRIDLRDESLNMNFDTSTRQTALVSLAVPFNVRGTLKDPSFSPDPAGTVAAAAKLFGSDKDPEEILGSILSGGGSDGQAEEEENNPCLTALGQTEGQTQTSGDGQQSTAEDGSQVEDSAEGVADEVEEGIKGLLGD</sequence>
<evidence type="ECO:0000313" key="4">
    <source>
        <dbReference type="Proteomes" id="UP001595799"/>
    </source>
</evidence>
<feature type="compositionally biased region" description="Low complexity" evidence="1">
    <location>
        <begin position="655"/>
        <end position="671"/>
    </location>
</feature>
<dbReference type="Proteomes" id="UP001595799">
    <property type="component" value="Unassembled WGS sequence"/>
</dbReference>